<sequence length="290" mass="33640">MVTMNGYTVTPNHRQNRRRERPGSRTRRTITRKSNIQNEYTEGLLDAYDTSISLPSDKARPSPLLRENFHQTWQPWKEREAEQKALEVERMQLEQLEQQRLYGGDVSDDWRSWRLENLRPRQELVRMGILYDIKDEDNMVACEVHFEQASPMFILRHRKPKRSRRRSSWRSLPLYLSFSSLGDDADIARLLSPSTPTTPTPMTIQHRLPSSTPIPTDIPQSLPPSPALESAIVHGSQYFLPNTSINKDSLQPNTTGDDWEFINTPRHHTTPQTTTPISEPETWILLSDDS</sequence>
<accession>A0A8T9C9I8</accession>
<keyword evidence="3" id="KW-1185">Reference proteome</keyword>
<comment type="caution">
    <text evidence="2">The sequence shown here is derived from an EMBL/GenBank/DDBJ whole genome shotgun (WGS) entry which is preliminary data.</text>
</comment>
<feature type="compositionally biased region" description="Polar residues" evidence="1">
    <location>
        <begin position="1"/>
        <end position="13"/>
    </location>
</feature>
<gene>
    <name evidence="2" type="ORF">LSUE1_G005920</name>
</gene>
<feature type="region of interest" description="Disordered" evidence="1">
    <location>
        <begin position="191"/>
        <end position="224"/>
    </location>
</feature>
<feature type="region of interest" description="Disordered" evidence="1">
    <location>
        <begin position="1"/>
        <end position="29"/>
    </location>
</feature>
<feature type="compositionally biased region" description="Polar residues" evidence="1">
    <location>
        <begin position="244"/>
        <end position="256"/>
    </location>
</feature>
<reference evidence="2 3" key="1">
    <citation type="submission" date="2018-05" db="EMBL/GenBank/DDBJ databases">
        <title>Genome sequencing and assembly of the regulated plant pathogen Lachnellula willkommii and related sister species for the development of diagnostic species identification markers.</title>
        <authorList>
            <person name="Giroux E."/>
            <person name="Bilodeau G."/>
        </authorList>
    </citation>
    <scope>NUCLEOTIDE SEQUENCE [LARGE SCALE GENOMIC DNA]</scope>
    <source>
        <strain evidence="2 3">CBS 268.59</strain>
    </source>
</reference>
<evidence type="ECO:0000313" key="2">
    <source>
        <dbReference type="EMBL" id="TVY82261.1"/>
    </source>
</evidence>
<evidence type="ECO:0000313" key="3">
    <source>
        <dbReference type="Proteomes" id="UP000469558"/>
    </source>
</evidence>
<feature type="region of interest" description="Disordered" evidence="1">
    <location>
        <begin position="244"/>
        <end position="281"/>
    </location>
</feature>
<feature type="compositionally biased region" description="Low complexity" evidence="1">
    <location>
        <begin position="270"/>
        <end position="281"/>
    </location>
</feature>
<dbReference type="OrthoDB" id="3439049at2759"/>
<feature type="compositionally biased region" description="Basic residues" evidence="1">
    <location>
        <begin position="14"/>
        <end position="29"/>
    </location>
</feature>
<dbReference type="EMBL" id="QGMK01000345">
    <property type="protein sequence ID" value="TVY82261.1"/>
    <property type="molecule type" value="Genomic_DNA"/>
</dbReference>
<proteinExistence type="predicted"/>
<evidence type="ECO:0000256" key="1">
    <source>
        <dbReference type="SAM" id="MobiDB-lite"/>
    </source>
</evidence>
<dbReference type="Proteomes" id="UP000469558">
    <property type="component" value="Unassembled WGS sequence"/>
</dbReference>
<organism evidence="2 3">
    <name type="scientific">Lachnellula suecica</name>
    <dbReference type="NCBI Taxonomy" id="602035"/>
    <lineage>
        <taxon>Eukaryota</taxon>
        <taxon>Fungi</taxon>
        <taxon>Dikarya</taxon>
        <taxon>Ascomycota</taxon>
        <taxon>Pezizomycotina</taxon>
        <taxon>Leotiomycetes</taxon>
        <taxon>Helotiales</taxon>
        <taxon>Lachnaceae</taxon>
        <taxon>Lachnellula</taxon>
    </lineage>
</organism>
<name>A0A8T9C9I8_9HELO</name>
<feature type="compositionally biased region" description="Low complexity" evidence="1">
    <location>
        <begin position="192"/>
        <end position="201"/>
    </location>
</feature>
<protein>
    <submittedName>
        <fullName evidence="2">Uncharacterized protein</fullName>
    </submittedName>
</protein>
<dbReference type="AlphaFoldDB" id="A0A8T9C9I8"/>